<reference evidence="2 3" key="1">
    <citation type="journal article" date="2015" name="Int. J. Syst. Evol. Microbiol.">
        <title>Sphingomonas hengshuiensis sp. nov., isolated from lake wetland.</title>
        <authorList>
            <person name="Wei S."/>
            <person name="Wang T."/>
            <person name="Liu H."/>
            <person name="Zhang C."/>
            <person name="Guo J."/>
            <person name="Wang Q."/>
            <person name="Liang K."/>
            <person name="Zhang Z."/>
        </authorList>
    </citation>
    <scope>NUCLEOTIDE SEQUENCE [LARGE SCALE GENOMIC DNA]</scope>
    <source>
        <strain evidence="2 3">WHSC-8</strain>
    </source>
</reference>
<feature type="chain" id="PRO_5031505178" description="Tetratricopeptide repeat protein" evidence="1">
    <location>
        <begin position="23"/>
        <end position="118"/>
    </location>
</feature>
<keyword evidence="3" id="KW-1185">Reference proteome</keyword>
<dbReference type="OrthoDB" id="7583562at2"/>
<dbReference type="Proteomes" id="UP000032300">
    <property type="component" value="Chromosome"/>
</dbReference>
<evidence type="ECO:0000313" key="2">
    <source>
        <dbReference type="EMBL" id="AJP71364.1"/>
    </source>
</evidence>
<evidence type="ECO:0008006" key="4">
    <source>
        <dbReference type="Google" id="ProtNLM"/>
    </source>
</evidence>
<gene>
    <name evidence="2" type="ORF">TS85_05570</name>
</gene>
<dbReference type="InterPro" id="IPR011990">
    <property type="entry name" value="TPR-like_helical_dom_sf"/>
</dbReference>
<evidence type="ECO:0000313" key="3">
    <source>
        <dbReference type="Proteomes" id="UP000032300"/>
    </source>
</evidence>
<name>A0A7U4LED1_9SPHN</name>
<dbReference type="SUPFAM" id="SSF48452">
    <property type="entry name" value="TPR-like"/>
    <property type="match status" value="1"/>
</dbReference>
<dbReference type="AlphaFoldDB" id="A0A7U4LED1"/>
<proteinExistence type="predicted"/>
<dbReference type="EMBL" id="CP010836">
    <property type="protein sequence ID" value="AJP71364.1"/>
    <property type="molecule type" value="Genomic_DNA"/>
</dbReference>
<dbReference type="KEGG" id="sphi:TS85_05570"/>
<feature type="signal peptide" evidence="1">
    <location>
        <begin position="1"/>
        <end position="22"/>
    </location>
</feature>
<dbReference type="RefSeq" id="WP_044330911.1">
    <property type="nucleotide sequence ID" value="NZ_CP010836.1"/>
</dbReference>
<dbReference type="Pfam" id="PF14559">
    <property type="entry name" value="TPR_19"/>
    <property type="match status" value="1"/>
</dbReference>
<reference evidence="2 3" key="2">
    <citation type="submission" date="2015-02" db="EMBL/GenBank/DDBJ databases">
        <title>The complete genome of Sphingomonas hengshuiensis sp. WHSC-8 isolated from soil of Hengshui Lake.</title>
        <authorList>
            <person name="Wei S."/>
            <person name="Guo J."/>
            <person name="Su C."/>
            <person name="Wu R."/>
            <person name="Zhang Z."/>
            <person name="Liang K."/>
            <person name="Li H."/>
            <person name="Wang T."/>
            <person name="Liu H."/>
            <person name="Zhang C."/>
            <person name="Li Z."/>
            <person name="Wang Q."/>
            <person name="Meng J."/>
        </authorList>
    </citation>
    <scope>NUCLEOTIDE SEQUENCE [LARGE SCALE GENOMIC DNA]</scope>
    <source>
        <strain evidence="2 3">WHSC-8</strain>
    </source>
</reference>
<evidence type="ECO:0000256" key="1">
    <source>
        <dbReference type="SAM" id="SignalP"/>
    </source>
</evidence>
<sequence length="118" mass="12456">MRAALFILAAVPLAALVQPAAAQDRALATTQIVSGDYATAEKALGAELRIYPNRPELLLNLAAVYAKTGRAAQARALYSQVLAQDDVLMDLPAERVAGSHAVARTGLSRLANVQFTAR</sequence>
<keyword evidence="1" id="KW-0732">Signal</keyword>
<protein>
    <recommendedName>
        <fullName evidence="4">Tetratricopeptide repeat protein</fullName>
    </recommendedName>
</protein>
<accession>A0A7U4LED1</accession>
<organism evidence="2 3">
    <name type="scientific">Sphingomonas hengshuiensis</name>
    <dbReference type="NCBI Taxonomy" id="1609977"/>
    <lineage>
        <taxon>Bacteria</taxon>
        <taxon>Pseudomonadati</taxon>
        <taxon>Pseudomonadota</taxon>
        <taxon>Alphaproteobacteria</taxon>
        <taxon>Sphingomonadales</taxon>
        <taxon>Sphingomonadaceae</taxon>
        <taxon>Sphingomonas</taxon>
    </lineage>
</organism>
<dbReference type="Gene3D" id="1.25.40.10">
    <property type="entry name" value="Tetratricopeptide repeat domain"/>
    <property type="match status" value="1"/>
</dbReference>